<dbReference type="Pfam" id="PF22494">
    <property type="entry name" value="choice_anch_I"/>
    <property type="match status" value="1"/>
</dbReference>
<comment type="caution">
    <text evidence="4">The sequence shown here is derived from an EMBL/GenBank/DDBJ whole genome shotgun (WGS) entry which is preliminary data.</text>
</comment>
<gene>
    <name evidence="4" type="ORF">GGR96_002692</name>
</gene>
<dbReference type="RefSeq" id="WP_245227969.1">
    <property type="nucleotide sequence ID" value="NZ_BAAAEQ010000002.1"/>
</dbReference>
<dbReference type="NCBIfam" id="NF038117">
    <property type="entry name" value="choice_anch_I"/>
    <property type="match status" value="1"/>
</dbReference>
<feature type="region of interest" description="Disordered" evidence="1">
    <location>
        <begin position="418"/>
        <end position="442"/>
    </location>
</feature>
<dbReference type="SUPFAM" id="SSF51004">
    <property type="entry name" value="C-terminal (heme d1) domain of cytochrome cd1-nitrite reductase"/>
    <property type="match status" value="1"/>
</dbReference>
<organism evidence="4 5">
    <name type="scientific">Thalassospira tepidiphila</name>
    <dbReference type="NCBI Taxonomy" id="393657"/>
    <lineage>
        <taxon>Bacteria</taxon>
        <taxon>Pseudomonadati</taxon>
        <taxon>Pseudomonadota</taxon>
        <taxon>Alphaproteobacteria</taxon>
        <taxon>Rhodospirillales</taxon>
        <taxon>Thalassospiraceae</taxon>
        <taxon>Thalassospira</taxon>
    </lineage>
</organism>
<feature type="chain" id="PRO_5045185289" evidence="2">
    <location>
        <begin position="20"/>
        <end position="531"/>
    </location>
</feature>
<dbReference type="InterPro" id="IPR055188">
    <property type="entry name" value="Choice_anch_I"/>
</dbReference>
<keyword evidence="4" id="KW-0238">DNA-binding</keyword>
<dbReference type="GO" id="GO:0003677">
    <property type="term" value="F:DNA binding"/>
    <property type="evidence" value="ECO:0007669"/>
    <property type="project" value="UniProtKB-KW"/>
</dbReference>
<name>A0ABX0X261_9PROT</name>
<evidence type="ECO:0000259" key="3">
    <source>
        <dbReference type="Pfam" id="PF22494"/>
    </source>
</evidence>
<evidence type="ECO:0000256" key="2">
    <source>
        <dbReference type="SAM" id="SignalP"/>
    </source>
</evidence>
<dbReference type="InterPro" id="IPR052956">
    <property type="entry name" value="Mesenchyme-surface_protein"/>
</dbReference>
<keyword evidence="2" id="KW-0732">Signal</keyword>
<feature type="signal peptide" evidence="2">
    <location>
        <begin position="1"/>
        <end position="19"/>
    </location>
</feature>
<dbReference type="PANTHER" id="PTHR46928">
    <property type="entry name" value="MESENCHYME-SPECIFIC CELL SURFACE GLYCOPROTEIN"/>
    <property type="match status" value="1"/>
</dbReference>
<dbReference type="Gene3D" id="2.130.10.10">
    <property type="entry name" value="YVTN repeat-like/Quinoprotein amine dehydrogenase"/>
    <property type="match status" value="1"/>
</dbReference>
<dbReference type="InterPro" id="IPR015943">
    <property type="entry name" value="WD40/YVTN_repeat-like_dom_sf"/>
</dbReference>
<protein>
    <submittedName>
        <fullName evidence="4">DNA-binding beta-propeller fold protein YncE</fullName>
    </submittedName>
</protein>
<evidence type="ECO:0000256" key="1">
    <source>
        <dbReference type="SAM" id="MobiDB-lite"/>
    </source>
</evidence>
<keyword evidence="5" id="KW-1185">Reference proteome</keyword>
<dbReference type="InterPro" id="IPR011048">
    <property type="entry name" value="Haem_d1_sf"/>
</dbReference>
<evidence type="ECO:0000313" key="5">
    <source>
        <dbReference type="Proteomes" id="UP000556869"/>
    </source>
</evidence>
<feature type="domain" description="Choice-of-anchor I" evidence="3">
    <location>
        <begin position="56"/>
        <end position="529"/>
    </location>
</feature>
<dbReference type="PANTHER" id="PTHR46928:SF1">
    <property type="entry name" value="MESENCHYME-SPECIFIC CELL SURFACE GLYCOPROTEIN"/>
    <property type="match status" value="1"/>
</dbReference>
<dbReference type="PROSITE" id="PS51257">
    <property type="entry name" value="PROKAR_LIPOPROTEIN"/>
    <property type="match status" value="1"/>
</dbReference>
<dbReference type="EMBL" id="JAATJD010000002">
    <property type="protein sequence ID" value="NJB75600.1"/>
    <property type="molecule type" value="Genomic_DNA"/>
</dbReference>
<accession>A0ABX0X261</accession>
<proteinExistence type="predicted"/>
<evidence type="ECO:0000313" key="4">
    <source>
        <dbReference type="EMBL" id="NJB75600.1"/>
    </source>
</evidence>
<feature type="compositionally biased region" description="Basic and acidic residues" evidence="1">
    <location>
        <begin position="423"/>
        <end position="436"/>
    </location>
</feature>
<reference evidence="4 5" key="1">
    <citation type="submission" date="2020-03" db="EMBL/GenBank/DDBJ databases">
        <title>Genomic Encyclopedia of Type Strains, Phase IV (KMG-IV): sequencing the most valuable type-strain genomes for metagenomic binning, comparative biology and taxonomic classification.</title>
        <authorList>
            <person name="Goeker M."/>
        </authorList>
    </citation>
    <scope>NUCLEOTIDE SEQUENCE [LARGE SCALE GENOMIC DNA]</scope>
    <source>
        <strain evidence="4 5">DSM 18888</strain>
    </source>
</reference>
<dbReference type="Proteomes" id="UP000556869">
    <property type="component" value="Unassembled WGS sequence"/>
</dbReference>
<sequence>MRSSLMATAAVSLLLTACAGTAPNHTKMAGDVINAGAHPITIVPMGEYRTGMLDESAAEIPAFDPVSKRIFVVNGADKVVDILDMSDPSELTKIAAIDLSTWGKGANSVAIKNGVVAVAVENSDKQAPGQAVFFDTDGGFISAVTVGALPDMIKFSPDGKYVLVANEGEPNDAFTNDPEGSVSIISMAGGAENLSDDDVRTVDFKFLNDGKLPHGMRTSNPGTSSVAQDVEPEYIAVSNDSKTAYVSLQENNAVAIVDIETATVKNVAGLGFKDHSVHAFDASDKDGRINIRTWPVMGMFMPDTIDAINIDGKEWVLIANEGDSRDYDGYSEETRVGKLTLDPVAFPTASTLQKDENLGRLKTTTAQGDVDGDGDFDVIYSYGARSFSVLDADGEMVFDSGDAFEQILAANYPNVFNSSDTENYSRDNRSDDKGPEPEGIASGYVNGTPYVFIGLERQGGFMVYDLTNPTNPQFVTYHSDRRFSGNPENDTAGELAPEGLQFVDAKDSPTGNAMLVVASEVSGSTKVYDLK</sequence>